<gene>
    <name evidence="3" type="ORF">KILIM_032_00080</name>
</gene>
<evidence type="ECO:0000313" key="4">
    <source>
        <dbReference type="Proteomes" id="UP000008366"/>
    </source>
</evidence>
<evidence type="ECO:0000313" key="3">
    <source>
        <dbReference type="EMBL" id="GAB96123.1"/>
    </source>
</evidence>
<dbReference type="AlphaFoldDB" id="K6VIQ8"/>
<evidence type="ECO:0000256" key="1">
    <source>
        <dbReference type="ARBA" id="ARBA00009981"/>
    </source>
</evidence>
<dbReference type="NCBIfam" id="TIGR01552">
    <property type="entry name" value="phd_fam"/>
    <property type="match status" value="1"/>
</dbReference>
<dbReference type="SUPFAM" id="SSF143120">
    <property type="entry name" value="YefM-like"/>
    <property type="match status" value="1"/>
</dbReference>
<organism evidence="3 4">
    <name type="scientific">Kineosphaera limosa NBRC 100340</name>
    <dbReference type="NCBI Taxonomy" id="1184609"/>
    <lineage>
        <taxon>Bacteria</taxon>
        <taxon>Bacillati</taxon>
        <taxon>Actinomycetota</taxon>
        <taxon>Actinomycetes</taxon>
        <taxon>Micrococcales</taxon>
        <taxon>Dermatophilaceae</taxon>
        <taxon>Kineosphaera</taxon>
    </lineage>
</organism>
<dbReference type="InterPro" id="IPR036165">
    <property type="entry name" value="YefM-like_sf"/>
</dbReference>
<accession>K6VIQ8</accession>
<reference evidence="3 4" key="1">
    <citation type="submission" date="2012-08" db="EMBL/GenBank/DDBJ databases">
        <title>Whole genome shotgun sequence of Kineosphaera limosa NBRC 100340.</title>
        <authorList>
            <person name="Yoshida I."/>
            <person name="Isaki S."/>
            <person name="Hosoyama A."/>
            <person name="Tsuchikane K."/>
            <person name="Katsumata H."/>
            <person name="Ando Y."/>
            <person name="Ohji S."/>
            <person name="Hamada M."/>
            <person name="Tamura T."/>
            <person name="Yamazoe A."/>
            <person name="Yamazaki S."/>
            <person name="Fujita N."/>
        </authorList>
    </citation>
    <scope>NUCLEOTIDE SEQUENCE [LARGE SCALE GENOMIC DNA]</scope>
    <source>
        <strain evidence="3 4">NBRC 100340</strain>
    </source>
</reference>
<name>K6VIQ8_9MICO</name>
<dbReference type="Proteomes" id="UP000008366">
    <property type="component" value="Unassembled WGS sequence"/>
</dbReference>
<protein>
    <recommendedName>
        <fullName evidence="2">Antitoxin</fullName>
    </recommendedName>
</protein>
<evidence type="ECO:0000256" key="2">
    <source>
        <dbReference type="RuleBase" id="RU362080"/>
    </source>
</evidence>
<comment type="function">
    <text evidence="2">Antitoxin component of a type II toxin-antitoxin (TA) system.</text>
</comment>
<proteinExistence type="inferred from homology"/>
<keyword evidence="4" id="KW-1185">Reference proteome</keyword>
<dbReference type="STRING" id="1184609.KILIM_032_00080"/>
<dbReference type="InterPro" id="IPR006442">
    <property type="entry name" value="Antitoxin_Phd/YefM"/>
</dbReference>
<sequence>MGAPPFSVWRPDFAQKRAKASSQGRTRDKCYNVLRWSMRTISQRELRNDNAAIVRSVEEGESFTVTRRGVPVARLVPISDDALHCERPAKTRPAYSSWPRLRLNTSTSEILDDLRGDR</sequence>
<dbReference type="EMBL" id="BAHD01000032">
    <property type="protein sequence ID" value="GAB96123.1"/>
    <property type="molecule type" value="Genomic_DNA"/>
</dbReference>
<comment type="similarity">
    <text evidence="1 2">Belongs to the phD/YefM antitoxin family.</text>
</comment>
<dbReference type="eggNOG" id="COG4118">
    <property type="taxonomic scope" value="Bacteria"/>
</dbReference>
<dbReference type="Pfam" id="PF02604">
    <property type="entry name" value="PhdYeFM_antitox"/>
    <property type="match status" value="1"/>
</dbReference>
<dbReference type="Gene3D" id="3.40.1620.10">
    <property type="entry name" value="YefM-like domain"/>
    <property type="match status" value="1"/>
</dbReference>
<comment type="caution">
    <text evidence="3">The sequence shown here is derived from an EMBL/GenBank/DDBJ whole genome shotgun (WGS) entry which is preliminary data.</text>
</comment>